<dbReference type="SUPFAM" id="SSF53335">
    <property type="entry name" value="S-adenosyl-L-methionine-dependent methyltransferases"/>
    <property type="match status" value="1"/>
</dbReference>
<feature type="domain" description="Methyltransferase" evidence="3">
    <location>
        <begin position="51"/>
        <end position="141"/>
    </location>
</feature>
<accession>A0ABY2RX66</accession>
<name>A0ABY2RX66_9PSEU</name>
<dbReference type="EMBL" id="SWMS01000021">
    <property type="protein sequence ID" value="TKG64274.1"/>
    <property type="molecule type" value="Genomic_DNA"/>
</dbReference>
<evidence type="ECO:0000256" key="1">
    <source>
        <dbReference type="ARBA" id="ARBA00022603"/>
    </source>
</evidence>
<proteinExistence type="predicted"/>
<dbReference type="RefSeq" id="WP_113642966.1">
    <property type="nucleotide sequence ID" value="NZ_SWMS01000021.1"/>
</dbReference>
<protein>
    <submittedName>
        <fullName evidence="4">Methyltransferase domain-containing protein</fullName>
    </submittedName>
</protein>
<keyword evidence="5" id="KW-1185">Reference proteome</keyword>
<dbReference type="Proteomes" id="UP000309992">
    <property type="component" value="Unassembled WGS sequence"/>
</dbReference>
<organism evidence="4 5">
    <name type="scientific">Prauserella endophytica</name>
    <dbReference type="NCBI Taxonomy" id="1592324"/>
    <lineage>
        <taxon>Bacteria</taxon>
        <taxon>Bacillati</taxon>
        <taxon>Actinomycetota</taxon>
        <taxon>Actinomycetes</taxon>
        <taxon>Pseudonocardiales</taxon>
        <taxon>Pseudonocardiaceae</taxon>
        <taxon>Prauserella</taxon>
        <taxon>Prauserella coralliicola group</taxon>
    </lineage>
</organism>
<comment type="caution">
    <text evidence="4">The sequence shown here is derived from an EMBL/GenBank/DDBJ whole genome shotgun (WGS) entry which is preliminary data.</text>
</comment>
<dbReference type="PANTHER" id="PTHR43861">
    <property type="entry name" value="TRANS-ACONITATE 2-METHYLTRANSFERASE-RELATED"/>
    <property type="match status" value="1"/>
</dbReference>
<keyword evidence="1 4" id="KW-0489">Methyltransferase</keyword>
<evidence type="ECO:0000313" key="5">
    <source>
        <dbReference type="Proteomes" id="UP000309992"/>
    </source>
</evidence>
<sequence length="218" mass="23540">MSEPDFLARTRASYDTIAADFAGWIEDELAAKPLDRAVLSGFAELAGSGLVADVGCGTGRVTAHLHGLGLRVFGIDLSPGMVAQARGRHPDLRFEVGSMTELEAGDGSLGAIVAWYSIMHVPPDRLPAVFAEFHRVLAEGGHLQLAFPAGEGLLHRTDAGGHEVSLDFHQRHPDEVAGLLREAGFEERARLVREPDEEGKYAETTPQAFLLARKRHTV</sequence>
<dbReference type="Pfam" id="PF13649">
    <property type="entry name" value="Methyltransf_25"/>
    <property type="match status" value="1"/>
</dbReference>
<dbReference type="CDD" id="cd02440">
    <property type="entry name" value="AdoMet_MTases"/>
    <property type="match status" value="1"/>
</dbReference>
<evidence type="ECO:0000256" key="2">
    <source>
        <dbReference type="ARBA" id="ARBA00022679"/>
    </source>
</evidence>
<evidence type="ECO:0000313" key="4">
    <source>
        <dbReference type="EMBL" id="TKG64274.1"/>
    </source>
</evidence>
<dbReference type="GO" id="GO:0008168">
    <property type="term" value="F:methyltransferase activity"/>
    <property type="evidence" value="ECO:0007669"/>
    <property type="project" value="UniProtKB-KW"/>
</dbReference>
<gene>
    <name evidence="4" type="ORF">FCN18_29130</name>
</gene>
<evidence type="ECO:0000259" key="3">
    <source>
        <dbReference type="Pfam" id="PF13649"/>
    </source>
</evidence>
<dbReference type="InterPro" id="IPR041698">
    <property type="entry name" value="Methyltransf_25"/>
</dbReference>
<dbReference type="PANTHER" id="PTHR43861:SF1">
    <property type="entry name" value="TRANS-ACONITATE 2-METHYLTRANSFERASE"/>
    <property type="match status" value="1"/>
</dbReference>
<dbReference type="GO" id="GO:0032259">
    <property type="term" value="P:methylation"/>
    <property type="evidence" value="ECO:0007669"/>
    <property type="project" value="UniProtKB-KW"/>
</dbReference>
<keyword evidence="2" id="KW-0808">Transferase</keyword>
<dbReference type="InterPro" id="IPR029063">
    <property type="entry name" value="SAM-dependent_MTases_sf"/>
</dbReference>
<reference evidence="4 5" key="1">
    <citation type="journal article" date="2015" name="Antonie Van Leeuwenhoek">
        <title>Prauserella endophytica sp. nov., an endophytic actinobacterium isolated from Tamarix taklamakanensis.</title>
        <authorList>
            <person name="Liu J.M."/>
            <person name="Habden X."/>
            <person name="Guo L."/>
            <person name="Tuo L."/>
            <person name="Jiang Z.K."/>
            <person name="Liu S.W."/>
            <person name="Liu X.F."/>
            <person name="Chen L."/>
            <person name="Li R.F."/>
            <person name="Zhang Y.Q."/>
            <person name="Sun C.H."/>
        </authorList>
    </citation>
    <scope>NUCLEOTIDE SEQUENCE [LARGE SCALE GENOMIC DNA]</scope>
    <source>
        <strain evidence="4 5">CGMCC 4.7182</strain>
    </source>
</reference>
<dbReference type="Gene3D" id="3.40.50.150">
    <property type="entry name" value="Vaccinia Virus protein VP39"/>
    <property type="match status" value="1"/>
</dbReference>